<dbReference type="EC" id="3.4.21.89" evidence="3 7"/>
<feature type="domain" description="Peptidase S26" evidence="9">
    <location>
        <begin position="33"/>
        <end position="256"/>
    </location>
</feature>
<protein>
    <recommendedName>
        <fullName evidence="4 7">Signal peptidase I</fullName>
        <ecNumber evidence="3 7">3.4.21.89</ecNumber>
    </recommendedName>
</protein>
<dbReference type="InterPro" id="IPR000223">
    <property type="entry name" value="Pept_S26A_signal_pept_1"/>
</dbReference>
<proteinExistence type="inferred from homology"/>
<dbReference type="PROSITE" id="PS00760">
    <property type="entry name" value="SPASE_I_2"/>
    <property type="match status" value="1"/>
</dbReference>
<dbReference type="PANTHER" id="PTHR43390:SF1">
    <property type="entry name" value="CHLOROPLAST PROCESSING PEPTIDASE"/>
    <property type="match status" value="1"/>
</dbReference>
<feature type="transmembrane region" description="Helical" evidence="7">
    <location>
        <begin position="32"/>
        <end position="54"/>
    </location>
</feature>
<dbReference type="InterPro" id="IPR019758">
    <property type="entry name" value="Pept_S26A_signal_pept_1_CS"/>
</dbReference>
<evidence type="ECO:0000256" key="1">
    <source>
        <dbReference type="ARBA" id="ARBA00000677"/>
    </source>
</evidence>
<keyword evidence="7" id="KW-1133">Transmembrane helix</keyword>
<dbReference type="Proteomes" id="UP000566813">
    <property type="component" value="Unassembled WGS sequence"/>
</dbReference>
<evidence type="ECO:0000313" key="11">
    <source>
        <dbReference type="Proteomes" id="UP000566813"/>
    </source>
</evidence>
<organism evidence="10 11">
    <name type="scientific">Novosphingobium flavum</name>
    <dbReference type="NCBI Taxonomy" id="1778672"/>
    <lineage>
        <taxon>Bacteria</taxon>
        <taxon>Pseudomonadati</taxon>
        <taxon>Pseudomonadota</taxon>
        <taxon>Alphaproteobacteria</taxon>
        <taxon>Sphingomonadales</taxon>
        <taxon>Sphingomonadaceae</taxon>
        <taxon>Novosphingobium</taxon>
    </lineage>
</organism>
<reference evidence="10 11" key="1">
    <citation type="submission" date="2020-08" db="EMBL/GenBank/DDBJ databases">
        <title>The genome sequence of type strain Novosphingobium flavum NBRC 111647.</title>
        <authorList>
            <person name="Liu Y."/>
        </authorList>
    </citation>
    <scope>NUCLEOTIDE SEQUENCE [LARGE SCALE GENOMIC DNA]</scope>
    <source>
        <strain evidence="10 11">NBRC 111647</strain>
    </source>
</reference>
<dbReference type="Gene3D" id="2.10.109.10">
    <property type="entry name" value="Umud Fragment, subunit A"/>
    <property type="match status" value="1"/>
</dbReference>
<feature type="active site" evidence="6">
    <location>
        <position position="60"/>
    </location>
</feature>
<evidence type="ECO:0000256" key="8">
    <source>
        <dbReference type="SAM" id="MobiDB-lite"/>
    </source>
</evidence>
<evidence type="ECO:0000256" key="2">
    <source>
        <dbReference type="ARBA" id="ARBA00009370"/>
    </source>
</evidence>
<evidence type="ECO:0000259" key="9">
    <source>
        <dbReference type="Pfam" id="PF10502"/>
    </source>
</evidence>
<dbReference type="InterPro" id="IPR019757">
    <property type="entry name" value="Pept_S26A_signal_pept_1_Lys-AS"/>
</dbReference>
<keyword evidence="5 7" id="KW-0378">Hydrolase</keyword>
<comment type="caution">
    <text evidence="10">The sequence shown here is derived from an EMBL/GenBank/DDBJ whole genome shotgun (WGS) entry which is preliminary data.</text>
</comment>
<dbReference type="Pfam" id="PF10502">
    <property type="entry name" value="Peptidase_S26"/>
    <property type="match status" value="1"/>
</dbReference>
<comment type="catalytic activity">
    <reaction evidence="1 7">
        <text>Cleavage of hydrophobic, N-terminal signal or leader sequences from secreted and periplasmic proteins.</text>
        <dbReference type="EC" id="3.4.21.89"/>
    </reaction>
</comment>
<evidence type="ECO:0000256" key="4">
    <source>
        <dbReference type="ARBA" id="ARBA00019232"/>
    </source>
</evidence>
<keyword evidence="11" id="KW-1185">Reference proteome</keyword>
<dbReference type="EMBL" id="JACLAW010000001">
    <property type="protein sequence ID" value="MBC2664110.1"/>
    <property type="molecule type" value="Genomic_DNA"/>
</dbReference>
<dbReference type="PRINTS" id="PR00727">
    <property type="entry name" value="LEADERPTASE"/>
</dbReference>
<dbReference type="GO" id="GO:0016020">
    <property type="term" value="C:membrane"/>
    <property type="evidence" value="ECO:0007669"/>
    <property type="project" value="UniProtKB-SubCell"/>
</dbReference>
<dbReference type="GO" id="GO:0009003">
    <property type="term" value="F:signal peptidase activity"/>
    <property type="evidence" value="ECO:0007669"/>
    <property type="project" value="UniProtKB-EC"/>
</dbReference>
<dbReference type="InterPro" id="IPR019533">
    <property type="entry name" value="Peptidase_S26"/>
</dbReference>
<evidence type="ECO:0000256" key="5">
    <source>
        <dbReference type="ARBA" id="ARBA00022801"/>
    </source>
</evidence>
<keyword evidence="7" id="KW-0472">Membrane</keyword>
<dbReference type="NCBIfam" id="TIGR02227">
    <property type="entry name" value="sigpep_I_bact"/>
    <property type="match status" value="1"/>
</dbReference>
<dbReference type="SUPFAM" id="SSF51306">
    <property type="entry name" value="LexA/Signal peptidase"/>
    <property type="match status" value="1"/>
</dbReference>
<dbReference type="GO" id="GO:0006465">
    <property type="term" value="P:signal peptide processing"/>
    <property type="evidence" value="ECO:0007669"/>
    <property type="project" value="InterPro"/>
</dbReference>
<dbReference type="GO" id="GO:0004252">
    <property type="term" value="F:serine-type endopeptidase activity"/>
    <property type="evidence" value="ECO:0007669"/>
    <property type="project" value="InterPro"/>
</dbReference>
<dbReference type="RefSeq" id="WP_185662356.1">
    <property type="nucleotide sequence ID" value="NZ_JACLAW010000001.1"/>
</dbReference>
<feature type="active site" evidence="6">
    <location>
        <position position="121"/>
    </location>
</feature>
<dbReference type="AlphaFoldDB" id="A0A7X1KKE8"/>
<evidence type="ECO:0000313" key="10">
    <source>
        <dbReference type="EMBL" id="MBC2664110.1"/>
    </source>
</evidence>
<keyword evidence="7" id="KW-0645">Protease</keyword>
<evidence type="ECO:0000256" key="3">
    <source>
        <dbReference type="ARBA" id="ARBA00013208"/>
    </source>
</evidence>
<name>A0A7X1KKE8_9SPHN</name>
<keyword evidence="7" id="KW-0812">Transmembrane</keyword>
<sequence>MNETSTEAPVTPGAEAVSSPAAEKPAKKEENFFVFLAKLVVLVLAFRSFVFAPFNIPSESMLPRLENGDYLLAAKWSYGYSRYSLPMSVPLIPGRILASQPERGDVVIFKAPPLNDTDYIKRVIGLPGDQVQMIGGVLHLNGQAVPKVRVSDAEIAVTTNTHCYMPVFEATKADGSRVCRYPRFRETLPGGRSYFVLDLGQTPQDDTPPILVPEGAMFMMGDNRDNSMDSRFPATPGGGIGIVPQANLVGKASVMMFSTDGSSSWVKPWTWLTATRWSRIGGTF</sequence>
<evidence type="ECO:0000256" key="7">
    <source>
        <dbReference type="RuleBase" id="RU362042"/>
    </source>
</evidence>
<dbReference type="PANTHER" id="PTHR43390">
    <property type="entry name" value="SIGNAL PEPTIDASE I"/>
    <property type="match status" value="1"/>
</dbReference>
<gene>
    <name evidence="10" type="primary">lepB</name>
    <name evidence="10" type="ORF">H7F51_01110</name>
</gene>
<evidence type="ECO:0000256" key="6">
    <source>
        <dbReference type="PIRSR" id="PIRSR600223-1"/>
    </source>
</evidence>
<feature type="region of interest" description="Disordered" evidence="8">
    <location>
        <begin position="1"/>
        <end position="22"/>
    </location>
</feature>
<dbReference type="InterPro" id="IPR036286">
    <property type="entry name" value="LexA/Signal_pep-like_sf"/>
</dbReference>
<dbReference type="CDD" id="cd06530">
    <property type="entry name" value="S26_SPase_I"/>
    <property type="match status" value="1"/>
</dbReference>
<dbReference type="PROSITE" id="PS00761">
    <property type="entry name" value="SPASE_I_3"/>
    <property type="match status" value="1"/>
</dbReference>
<accession>A0A7X1KKE8</accession>
<comment type="similarity">
    <text evidence="2 7">Belongs to the peptidase S26 family.</text>
</comment>
<comment type="subcellular location">
    <subcellularLocation>
        <location evidence="7">Membrane</location>
        <topology evidence="7">Single-pass type II membrane protein</topology>
    </subcellularLocation>
</comment>